<dbReference type="EMBL" id="CP036298">
    <property type="protein sequence ID" value="QDV22439.1"/>
    <property type="molecule type" value="Genomic_DNA"/>
</dbReference>
<gene>
    <name evidence="1" type="ORF">Q31a_07240</name>
</gene>
<dbReference type="Proteomes" id="UP000318017">
    <property type="component" value="Chromosome"/>
</dbReference>
<evidence type="ECO:0000313" key="2">
    <source>
        <dbReference type="Proteomes" id="UP000318017"/>
    </source>
</evidence>
<reference evidence="1 2" key="1">
    <citation type="submission" date="2019-02" db="EMBL/GenBank/DDBJ databases">
        <title>Deep-cultivation of Planctomycetes and their phenomic and genomic characterization uncovers novel biology.</title>
        <authorList>
            <person name="Wiegand S."/>
            <person name="Jogler M."/>
            <person name="Boedeker C."/>
            <person name="Pinto D."/>
            <person name="Vollmers J."/>
            <person name="Rivas-Marin E."/>
            <person name="Kohn T."/>
            <person name="Peeters S.H."/>
            <person name="Heuer A."/>
            <person name="Rast P."/>
            <person name="Oberbeckmann S."/>
            <person name="Bunk B."/>
            <person name="Jeske O."/>
            <person name="Meyerdierks A."/>
            <person name="Storesund J.E."/>
            <person name="Kallscheuer N."/>
            <person name="Luecker S."/>
            <person name="Lage O.M."/>
            <person name="Pohl T."/>
            <person name="Merkel B.J."/>
            <person name="Hornburger P."/>
            <person name="Mueller R.-W."/>
            <person name="Bruemmer F."/>
            <person name="Labrenz M."/>
            <person name="Spormann A.M."/>
            <person name="Op den Camp H."/>
            <person name="Overmann J."/>
            <person name="Amann R."/>
            <person name="Jetten M.S.M."/>
            <person name="Mascher T."/>
            <person name="Medema M.H."/>
            <person name="Devos D.P."/>
            <person name="Kaster A.-K."/>
            <person name="Ovreas L."/>
            <person name="Rohde M."/>
            <person name="Galperin M.Y."/>
            <person name="Jogler C."/>
        </authorList>
    </citation>
    <scope>NUCLEOTIDE SEQUENCE [LARGE SCALE GENOMIC DNA]</scope>
    <source>
        <strain evidence="1 2">Q31a</strain>
    </source>
</reference>
<dbReference type="AlphaFoldDB" id="A0A518G1G1"/>
<sequence length="64" mass="6731">MEANLTVASASAIQQSRVSNEAALAVAQKSLKVQRQQGEASVDLVKQVAQLTAQLTSGHIDVQL</sequence>
<organism evidence="1 2">
    <name type="scientific">Aureliella helgolandensis</name>
    <dbReference type="NCBI Taxonomy" id="2527968"/>
    <lineage>
        <taxon>Bacteria</taxon>
        <taxon>Pseudomonadati</taxon>
        <taxon>Planctomycetota</taxon>
        <taxon>Planctomycetia</taxon>
        <taxon>Pirellulales</taxon>
        <taxon>Pirellulaceae</taxon>
        <taxon>Aureliella</taxon>
    </lineage>
</organism>
<name>A0A518G1G1_9BACT</name>
<dbReference type="RefSeq" id="WP_145073979.1">
    <property type="nucleotide sequence ID" value="NZ_CP036298.1"/>
</dbReference>
<keyword evidence="2" id="KW-1185">Reference proteome</keyword>
<dbReference type="KEGG" id="ahel:Q31a_07240"/>
<evidence type="ECO:0000313" key="1">
    <source>
        <dbReference type="EMBL" id="QDV22439.1"/>
    </source>
</evidence>
<proteinExistence type="predicted"/>
<accession>A0A518G1G1</accession>
<protein>
    <submittedName>
        <fullName evidence="1">Uncharacterized protein</fullName>
    </submittedName>
</protein>